<dbReference type="GO" id="GO:0003700">
    <property type="term" value="F:DNA-binding transcription factor activity"/>
    <property type="evidence" value="ECO:0007669"/>
    <property type="project" value="TreeGrafter"/>
</dbReference>
<feature type="compositionally biased region" description="Basic and acidic residues" evidence="5">
    <location>
        <begin position="148"/>
        <end position="162"/>
    </location>
</feature>
<evidence type="ECO:0000313" key="9">
    <source>
        <dbReference type="Proteomes" id="UP001168098"/>
    </source>
</evidence>
<organism evidence="8 9">
    <name type="scientific">Vitis rotundifolia</name>
    <name type="common">Muscadine grape</name>
    <dbReference type="NCBI Taxonomy" id="103349"/>
    <lineage>
        <taxon>Eukaryota</taxon>
        <taxon>Viridiplantae</taxon>
        <taxon>Streptophyta</taxon>
        <taxon>Embryophyta</taxon>
        <taxon>Tracheophyta</taxon>
        <taxon>Spermatophyta</taxon>
        <taxon>Magnoliopsida</taxon>
        <taxon>eudicotyledons</taxon>
        <taxon>Gunneridae</taxon>
        <taxon>Pentapetalae</taxon>
        <taxon>rosids</taxon>
        <taxon>Vitales</taxon>
        <taxon>Vitaceae</taxon>
        <taxon>Viteae</taxon>
        <taxon>Vitis</taxon>
    </lineage>
</organism>
<evidence type="ECO:0000256" key="4">
    <source>
        <dbReference type="ARBA" id="ARBA00023242"/>
    </source>
</evidence>
<dbReference type="Pfam" id="PF00010">
    <property type="entry name" value="HLH"/>
    <property type="match status" value="1"/>
</dbReference>
<accession>A0AA38YTR8</accession>
<proteinExistence type="predicted"/>
<dbReference type="GO" id="GO:0005634">
    <property type="term" value="C:nucleus"/>
    <property type="evidence" value="ECO:0007669"/>
    <property type="project" value="UniProtKB-SubCell"/>
</dbReference>
<evidence type="ECO:0000259" key="7">
    <source>
        <dbReference type="PROSITE" id="PS50888"/>
    </source>
</evidence>
<dbReference type="PANTHER" id="PTHR12565:SF431">
    <property type="entry name" value="TRANSCRIPTION FACTOR BHLH137"/>
    <property type="match status" value="1"/>
</dbReference>
<dbReference type="SUPFAM" id="SSF47459">
    <property type="entry name" value="HLH, helix-loop-helix DNA-binding domain"/>
    <property type="match status" value="1"/>
</dbReference>
<dbReference type="Proteomes" id="UP001168098">
    <property type="component" value="Unassembled WGS sequence"/>
</dbReference>
<keyword evidence="4" id="KW-0539">Nucleus</keyword>
<dbReference type="Gene3D" id="4.10.280.10">
    <property type="entry name" value="Helix-loop-helix DNA-binding domain"/>
    <property type="match status" value="1"/>
</dbReference>
<comment type="subcellular location">
    <subcellularLocation>
        <location evidence="1">Nucleus</location>
    </subcellularLocation>
</comment>
<keyword evidence="9" id="KW-1185">Reference proteome</keyword>
<reference evidence="8 9" key="1">
    <citation type="journal article" date="2023" name="BMC Biotechnol.">
        <title>Vitis rotundifolia cv Carlos genome sequencing.</title>
        <authorList>
            <person name="Huff M."/>
            <person name="Hulse-Kemp A."/>
            <person name="Scheffler B."/>
            <person name="Youngblood R."/>
            <person name="Simpson S."/>
            <person name="Babiker E."/>
            <person name="Staton M."/>
        </authorList>
    </citation>
    <scope>NUCLEOTIDE SEQUENCE [LARGE SCALE GENOMIC DNA]</scope>
    <source>
        <tissue evidence="8">Leaf</tissue>
    </source>
</reference>
<sequence>MAAFSYQHPPFLLDSVFLPSTPIKMSGFMEEGNTTTCFSQFFPSESLHEVPADARVHESTSLQHSSKVALSDNEPCVTQKLSTDSSSVVDRLELGEQVTQKVAPIGRERKRKSRDGSSLTSAQSKDAREGKGKKPKKGNGVVKDGEEEQLKADKKDQKKGSEEPPTGYIHVRARRGQATDSHSLAERVRREKISERMKLLQALVPGCDKVTGKALMLDEIINYVQSLQNQVEFLSMKLASVNPMFYDFGMDLDALMVRPERLSALTSPLPSLQQCSPSQPTAYADTTTTFTATNNYPVMDTSTSLLFHQGQRLNVFSQVILFFLSFFLSFSLPHIVFISNVKMILLFIMKGHCIIK</sequence>
<keyword evidence="6" id="KW-0812">Transmembrane</keyword>
<feature type="region of interest" description="Disordered" evidence="5">
    <location>
        <begin position="100"/>
        <end position="185"/>
    </location>
</feature>
<dbReference type="SMART" id="SM00353">
    <property type="entry name" value="HLH"/>
    <property type="match status" value="1"/>
</dbReference>
<keyword evidence="2" id="KW-0805">Transcription regulation</keyword>
<dbReference type="InterPro" id="IPR011598">
    <property type="entry name" value="bHLH_dom"/>
</dbReference>
<keyword evidence="3" id="KW-0804">Transcription</keyword>
<dbReference type="InterPro" id="IPR024097">
    <property type="entry name" value="bHLH_ZIP_TF"/>
</dbReference>
<comment type="caution">
    <text evidence="8">The sequence shown here is derived from an EMBL/GenBank/DDBJ whole genome shotgun (WGS) entry which is preliminary data.</text>
</comment>
<evidence type="ECO:0000256" key="6">
    <source>
        <dbReference type="SAM" id="Phobius"/>
    </source>
</evidence>
<dbReference type="GO" id="GO:0046983">
    <property type="term" value="F:protein dimerization activity"/>
    <property type="evidence" value="ECO:0007669"/>
    <property type="project" value="InterPro"/>
</dbReference>
<evidence type="ECO:0000256" key="1">
    <source>
        <dbReference type="ARBA" id="ARBA00004123"/>
    </source>
</evidence>
<dbReference type="FunFam" id="4.10.280.10:FF:000002">
    <property type="entry name" value="Basic helix-loop-helix transcription factor"/>
    <property type="match status" value="1"/>
</dbReference>
<feature type="transmembrane region" description="Helical" evidence="6">
    <location>
        <begin position="319"/>
        <end position="348"/>
    </location>
</feature>
<evidence type="ECO:0000313" key="8">
    <source>
        <dbReference type="EMBL" id="KAJ9676536.1"/>
    </source>
</evidence>
<gene>
    <name evidence="8" type="ORF">PVL29_021848</name>
</gene>
<protein>
    <recommendedName>
        <fullName evidence="7">BHLH domain-containing protein</fullName>
    </recommendedName>
</protein>
<keyword evidence="6" id="KW-0472">Membrane</keyword>
<evidence type="ECO:0000256" key="5">
    <source>
        <dbReference type="SAM" id="MobiDB-lite"/>
    </source>
</evidence>
<dbReference type="PROSITE" id="PS50888">
    <property type="entry name" value="BHLH"/>
    <property type="match status" value="1"/>
</dbReference>
<dbReference type="EMBL" id="JARBHA010000017">
    <property type="protein sequence ID" value="KAJ9676536.1"/>
    <property type="molecule type" value="Genomic_DNA"/>
</dbReference>
<dbReference type="InterPro" id="IPR036638">
    <property type="entry name" value="HLH_DNA-bd_sf"/>
</dbReference>
<dbReference type="AlphaFoldDB" id="A0AA38YTR8"/>
<name>A0AA38YTR8_VITRO</name>
<dbReference type="CDD" id="cd18919">
    <property type="entry name" value="bHLH_AtBPE_like"/>
    <property type="match status" value="1"/>
</dbReference>
<evidence type="ECO:0000256" key="3">
    <source>
        <dbReference type="ARBA" id="ARBA00023163"/>
    </source>
</evidence>
<feature type="domain" description="BHLH" evidence="7">
    <location>
        <begin position="177"/>
        <end position="227"/>
    </location>
</feature>
<keyword evidence="6" id="KW-1133">Transmembrane helix</keyword>
<dbReference type="PANTHER" id="PTHR12565">
    <property type="entry name" value="STEROL REGULATORY ELEMENT-BINDING PROTEIN"/>
    <property type="match status" value="1"/>
</dbReference>
<evidence type="ECO:0000256" key="2">
    <source>
        <dbReference type="ARBA" id="ARBA00023015"/>
    </source>
</evidence>